<dbReference type="EMBL" id="ML732213">
    <property type="protein sequence ID" value="KAB8074258.1"/>
    <property type="molecule type" value="Genomic_DNA"/>
</dbReference>
<evidence type="ECO:0000313" key="2">
    <source>
        <dbReference type="Proteomes" id="UP000326565"/>
    </source>
</evidence>
<accession>A0A5N5X0F3</accession>
<organism evidence="1 2">
    <name type="scientific">Aspergillus leporis</name>
    <dbReference type="NCBI Taxonomy" id="41062"/>
    <lineage>
        <taxon>Eukaryota</taxon>
        <taxon>Fungi</taxon>
        <taxon>Dikarya</taxon>
        <taxon>Ascomycota</taxon>
        <taxon>Pezizomycotina</taxon>
        <taxon>Eurotiomycetes</taxon>
        <taxon>Eurotiomycetidae</taxon>
        <taxon>Eurotiales</taxon>
        <taxon>Aspergillaceae</taxon>
        <taxon>Aspergillus</taxon>
        <taxon>Aspergillus subgen. Circumdati</taxon>
    </lineage>
</organism>
<name>A0A5N5X0F3_9EURO</name>
<keyword evidence="2" id="KW-1185">Reference proteome</keyword>
<dbReference type="AlphaFoldDB" id="A0A5N5X0F3"/>
<reference evidence="1 2" key="1">
    <citation type="submission" date="2019-04" db="EMBL/GenBank/DDBJ databases">
        <title>Friends and foes A comparative genomics study of 23 Aspergillus species from section Flavi.</title>
        <authorList>
            <consortium name="DOE Joint Genome Institute"/>
            <person name="Kjaerbolling I."/>
            <person name="Vesth T."/>
            <person name="Frisvad J.C."/>
            <person name="Nybo J.L."/>
            <person name="Theobald S."/>
            <person name="Kildgaard S."/>
            <person name="Isbrandt T."/>
            <person name="Kuo A."/>
            <person name="Sato A."/>
            <person name="Lyhne E.K."/>
            <person name="Kogle M.E."/>
            <person name="Wiebenga A."/>
            <person name="Kun R.S."/>
            <person name="Lubbers R.J."/>
            <person name="Makela M.R."/>
            <person name="Barry K."/>
            <person name="Chovatia M."/>
            <person name="Clum A."/>
            <person name="Daum C."/>
            <person name="Haridas S."/>
            <person name="He G."/>
            <person name="LaButti K."/>
            <person name="Lipzen A."/>
            <person name="Mondo S."/>
            <person name="Riley R."/>
            <person name="Salamov A."/>
            <person name="Simmons B.A."/>
            <person name="Magnuson J.K."/>
            <person name="Henrissat B."/>
            <person name="Mortensen U.H."/>
            <person name="Larsen T.O."/>
            <person name="Devries R.P."/>
            <person name="Grigoriev I.V."/>
            <person name="Machida M."/>
            <person name="Baker S.E."/>
            <person name="Andersen M.R."/>
        </authorList>
    </citation>
    <scope>NUCLEOTIDE SEQUENCE [LARGE SCALE GENOMIC DNA]</scope>
    <source>
        <strain evidence="1 2">CBS 151.66</strain>
    </source>
</reference>
<dbReference type="Proteomes" id="UP000326565">
    <property type="component" value="Unassembled WGS sequence"/>
</dbReference>
<gene>
    <name evidence="1" type="ORF">BDV29DRAFT_174018</name>
</gene>
<proteinExistence type="predicted"/>
<protein>
    <submittedName>
        <fullName evidence="1">Uncharacterized protein</fullName>
    </submittedName>
</protein>
<sequence>MVLTAFFDSQRIPVGLLKQSRETEVDFTWHLTKLQAFSLVVPTKKGCSVDVYRLVQLATRAWVKGRNETAMWQKAALHSVENRFQYLHRQSEREELLPHAEAVTHYPVAGKEQETIFVSLLDCMTLTLSHSRRGDLVAALECLTKSFNILQNQYPVENESIVRKLVILARHLNDCNTQDKALGELKSNLNTAEKLFGPSRDIILPSLWGILRRGTLNINYDIIEGLLWRPLEAFDEKDGPQSLGAILIRVMLGEFPPAPEKRRACPDIEATSRRK</sequence>
<evidence type="ECO:0000313" key="1">
    <source>
        <dbReference type="EMBL" id="KAB8074258.1"/>
    </source>
</evidence>